<comment type="caution">
    <text evidence="2">The sequence shown here is derived from an EMBL/GenBank/DDBJ whole genome shotgun (WGS) entry which is preliminary data.</text>
</comment>
<reference evidence="3" key="1">
    <citation type="submission" date="2017-09" db="EMBL/GenBank/DDBJ databases">
        <title>Depth-based differentiation of microbial function through sediment-hosted aquifers and enrichment of novel symbionts in the deep terrestrial subsurface.</title>
        <authorList>
            <person name="Probst A.J."/>
            <person name="Ladd B."/>
            <person name="Jarett J.K."/>
            <person name="Geller-Mcgrath D.E."/>
            <person name="Sieber C.M.K."/>
            <person name="Emerson J.B."/>
            <person name="Anantharaman K."/>
            <person name="Thomas B.C."/>
            <person name="Malmstrom R."/>
            <person name="Stieglmeier M."/>
            <person name="Klingl A."/>
            <person name="Woyke T."/>
            <person name="Ryan C.M."/>
            <person name="Banfield J.F."/>
        </authorList>
    </citation>
    <scope>NUCLEOTIDE SEQUENCE [LARGE SCALE GENOMIC DNA]</scope>
</reference>
<dbReference type="InterPro" id="IPR050194">
    <property type="entry name" value="Glycosyltransferase_grp1"/>
</dbReference>
<name>A0A2H0UER9_9BACT</name>
<dbReference type="AlphaFoldDB" id="A0A2H0UER9"/>
<evidence type="ECO:0000259" key="1">
    <source>
        <dbReference type="Pfam" id="PF00534"/>
    </source>
</evidence>
<dbReference type="GO" id="GO:0016758">
    <property type="term" value="F:hexosyltransferase activity"/>
    <property type="evidence" value="ECO:0007669"/>
    <property type="project" value="TreeGrafter"/>
</dbReference>
<dbReference type="EMBL" id="PFBI01000001">
    <property type="protein sequence ID" value="PIR84902.1"/>
    <property type="molecule type" value="Genomic_DNA"/>
</dbReference>
<accession>A0A2H0UER9</accession>
<sequence>MSVAPNLNSAGNRSTHFLSILKHSKMAKKILIFSLAYSPRLVSGAEEAIIEITDRINPEEIEFHLITLLFDRHIPRKERIGNVTVYRVGFGGEYLSKILFVPLAALKARLLHSQLHIDGMWALMTYMTFPLVLAKWLGVRVPYTITFQDGDTYEKVFERWFIRPFVWIIDWGIRHAAVIHVISTYLATWPVKRGYTGPIERIYNGAHQKDLSGDVDHEAVKALHAKYGKKEDDVWLINTARLVHQKAFDDTIHALTKLPERVKLMIVGGGEDEAMLHALVEDLHLEDRVYFTGHLDRHDVPLYRQAADIFVMPSRSEGLGNAGLSAMASGLPFVGTQEGGLAEYVFGADDTGEIGQTAWVVEKDSPNQIAGAVNDILGNPKHVQEVTERAREMILGTYDWDMIAKKMRDKVFKRILE</sequence>
<dbReference type="Gene3D" id="3.40.50.2000">
    <property type="entry name" value="Glycogen Phosphorylase B"/>
    <property type="match status" value="2"/>
</dbReference>
<evidence type="ECO:0000313" key="3">
    <source>
        <dbReference type="Proteomes" id="UP000229344"/>
    </source>
</evidence>
<dbReference type="PANTHER" id="PTHR45947:SF3">
    <property type="entry name" value="SULFOQUINOVOSYL TRANSFERASE SQD2"/>
    <property type="match status" value="1"/>
</dbReference>
<dbReference type="PANTHER" id="PTHR45947">
    <property type="entry name" value="SULFOQUINOVOSYL TRANSFERASE SQD2"/>
    <property type="match status" value="1"/>
</dbReference>
<protein>
    <recommendedName>
        <fullName evidence="1">Glycosyl transferase family 1 domain-containing protein</fullName>
    </recommendedName>
</protein>
<dbReference type="Proteomes" id="UP000229344">
    <property type="component" value="Unassembled WGS sequence"/>
</dbReference>
<dbReference type="Pfam" id="PF00534">
    <property type="entry name" value="Glycos_transf_1"/>
    <property type="match status" value="1"/>
</dbReference>
<organism evidence="2 3">
    <name type="scientific">Candidatus Kaiserbacteria bacterium CG10_big_fil_rev_8_21_14_0_10_47_16</name>
    <dbReference type="NCBI Taxonomy" id="1974608"/>
    <lineage>
        <taxon>Bacteria</taxon>
        <taxon>Candidatus Kaiseribacteriota</taxon>
    </lineage>
</organism>
<dbReference type="SUPFAM" id="SSF53756">
    <property type="entry name" value="UDP-Glycosyltransferase/glycogen phosphorylase"/>
    <property type="match status" value="1"/>
</dbReference>
<dbReference type="CDD" id="cd03801">
    <property type="entry name" value="GT4_PimA-like"/>
    <property type="match status" value="1"/>
</dbReference>
<gene>
    <name evidence="2" type="ORF">COU16_00070</name>
</gene>
<dbReference type="InterPro" id="IPR001296">
    <property type="entry name" value="Glyco_trans_1"/>
</dbReference>
<proteinExistence type="predicted"/>
<evidence type="ECO:0000313" key="2">
    <source>
        <dbReference type="EMBL" id="PIR84902.1"/>
    </source>
</evidence>
<feature type="domain" description="Glycosyl transferase family 1" evidence="1">
    <location>
        <begin position="223"/>
        <end position="393"/>
    </location>
</feature>